<dbReference type="PANTHER" id="PTHR46383">
    <property type="entry name" value="ASPARTATE AMINOTRANSFERASE"/>
    <property type="match status" value="1"/>
</dbReference>
<dbReference type="InterPro" id="IPR004838">
    <property type="entry name" value="NHTrfase_class1_PyrdxlP-BS"/>
</dbReference>
<dbReference type="GO" id="GO:0008483">
    <property type="term" value="F:transaminase activity"/>
    <property type="evidence" value="ECO:0007669"/>
    <property type="project" value="UniProtKB-KW"/>
</dbReference>
<name>D5P8I6_9MYCO</name>
<dbReference type="EMBL" id="ADNV01000209">
    <property type="protein sequence ID" value="EFG77617.1"/>
    <property type="molecule type" value="Genomic_DNA"/>
</dbReference>
<dbReference type="GO" id="GO:0006520">
    <property type="term" value="P:amino acid metabolic process"/>
    <property type="evidence" value="ECO:0007669"/>
    <property type="project" value="InterPro"/>
</dbReference>
<comment type="caution">
    <text evidence="8">The sequence shown here is derived from an EMBL/GenBank/DDBJ whole genome shotgun (WGS) entry which is preliminary data.</text>
</comment>
<keyword evidence="4 6" id="KW-0808">Transferase</keyword>
<dbReference type="EC" id="2.6.1.-" evidence="6"/>
<keyword evidence="9" id="KW-1185">Reference proteome</keyword>
<dbReference type="HOGENOM" id="CLU_017584_4_3_11"/>
<evidence type="ECO:0000256" key="3">
    <source>
        <dbReference type="ARBA" id="ARBA00022576"/>
    </source>
</evidence>
<dbReference type="CDD" id="cd00609">
    <property type="entry name" value="AAT_like"/>
    <property type="match status" value="1"/>
</dbReference>
<dbReference type="PROSITE" id="PS00105">
    <property type="entry name" value="AA_TRANSFER_CLASS_1"/>
    <property type="match status" value="1"/>
</dbReference>
<dbReference type="PANTHER" id="PTHR46383:SF2">
    <property type="entry name" value="AMINOTRANSFERASE"/>
    <property type="match status" value="1"/>
</dbReference>
<dbReference type="SUPFAM" id="SSF53383">
    <property type="entry name" value="PLP-dependent transferases"/>
    <property type="match status" value="1"/>
</dbReference>
<evidence type="ECO:0000259" key="7">
    <source>
        <dbReference type="Pfam" id="PF00155"/>
    </source>
</evidence>
<dbReference type="InterPro" id="IPR004839">
    <property type="entry name" value="Aminotransferase_I/II_large"/>
</dbReference>
<dbReference type="Gene3D" id="3.40.640.10">
    <property type="entry name" value="Type I PLP-dependent aspartate aminotransferase-like (Major domain)"/>
    <property type="match status" value="1"/>
</dbReference>
<proteinExistence type="inferred from homology"/>
<dbReference type="Proteomes" id="UP000003653">
    <property type="component" value="Unassembled WGS sequence"/>
</dbReference>
<evidence type="ECO:0000313" key="8">
    <source>
        <dbReference type="EMBL" id="EFG77617.1"/>
    </source>
</evidence>
<evidence type="ECO:0000256" key="4">
    <source>
        <dbReference type="ARBA" id="ARBA00022679"/>
    </source>
</evidence>
<protein>
    <recommendedName>
        <fullName evidence="6">Aminotransferase</fullName>
        <ecNumber evidence="6">2.6.1.-</ecNumber>
    </recommendedName>
</protein>
<dbReference type="GO" id="GO:0030170">
    <property type="term" value="F:pyridoxal phosphate binding"/>
    <property type="evidence" value="ECO:0007669"/>
    <property type="project" value="InterPro"/>
</dbReference>
<evidence type="ECO:0000256" key="6">
    <source>
        <dbReference type="RuleBase" id="RU000481"/>
    </source>
</evidence>
<dbReference type="eggNOG" id="COG0436">
    <property type="taxonomic scope" value="Bacteria"/>
</dbReference>
<sequence length="385" mass="40972">MNDHVARRAAIPPFYVMDVWLVAAERQRSHGDLVNLSAGQPSVGAPEPVRAAAASALHLNELGYTVTLGTPELRAAIAADYQRQHGLRVEPDEVVVTTGSSGGFLLAFLACFDAGDRVALASPGYPCYRNILSALGCEVVEIPCGPDTRFQPTVQMLAALDPPVQGVIVASPANPTGTVIAPSELAAIASWCEASGVRLVSDEVYHGLVYDGAPQTSCAWQTSRDAVVVNSFSKYWAMTGWRLGWMLVPPALLRAVDRLTGNFTICPPALSQLAAVAAFSPEAIAEADGNLHHYSTNRALLLDGLRRIGINRLAPTDGAFYVYADVSERTDDSRAFCSKLLADTGVAIAPGIDFDTAHGDSFVRLSFAGPTADIEEALRRIGPWL</sequence>
<evidence type="ECO:0000256" key="1">
    <source>
        <dbReference type="ARBA" id="ARBA00001933"/>
    </source>
</evidence>
<feature type="domain" description="Aminotransferase class I/classII large" evidence="7">
    <location>
        <begin position="32"/>
        <end position="381"/>
    </location>
</feature>
<dbReference type="InterPro" id="IPR050596">
    <property type="entry name" value="AspAT/PAT-like"/>
</dbReference>
<evidence type="ECO:0000313" key="9">
    <source>
        <dbReference type="Proteomes" id="UP000003653"/>
    </source>
</evidence>
<dbReference type="InterPro" id="IPR015421">
    <property type="entry name" value="PyrdxlP-dep_Trfase_major"/>
</dbReference>
<dbReference type="Pfam" id="PF00155">
    <property type="entry name" value="Aminotran_1_2"/>
    <property type="match status" value="1"/>
</dbReference>
<accession>D5P8I6</accession>
<keyword evidence="3 6" id="KW-0032">Aminotransferase</keyword>
<evidence type="ECO:0000256" key="2">
    <source>
        <dbReference type="ARBA" id="ARBA00007441"/>
    </source>
</evidence>
<comment type="cofactor">
    <cofactor evidence="1 6">
        <name>pyridoxal 5'-phosphate</name>
        <dbReference type="ChEBI" id="CHEBI:597326"/>
    </cofactor>
</comment>
<comment type="similarity">
    <text evidence="2 6">Belongs to the class-I pyridoxal-phosphate-dependent aminotransferase family.</text>
</comment>
<gene>
    <name evidence="8" type="primary">aspB</name>
    <name evidence="8" type="ORF">HMPREF0591_2480</name>
</gene>
<dbReference type="RefSeq" id="WP_007166513.1">
    <property type="nucleotide sequence ID" value="NZ_GG770553.1"/>
</dbReference>
<reference evidence="8 9" key="1">
    <citation type="submission" date="2010-04" db="EMBL/GenBank/DDBJ databases">
        <authorList>
            <person name="Muzny D."/>
            <person name="Qin X."/>
            <person name="Deng J."/>
            <person name="Jiang H."/>
            <person name="Liu Y."/>
            <person name="Qu J."/>
            <person name="Song X.-Z."/>
            <person name="Zhang L."/>
            <person name="Thornton R."/>
            <person name="Coyle M."/>
            <person name="Francisco L."/>
            <person name="Jackson L."/>
            <person name="Javaid M."/>
            <person name="Korchina V."/>
            <person name="Kovar C."/>
            <person name="Mata R."/>
            <person name="Mathew T."/>
            <person name="Ngo R."/>
            <person name="Nguyen L."/>
            <person name="Nguyen N."/>
            <person name="Okwuonu G."/>
            <person name="Ongeri F."/>
            <person name="Pham C."/>
            <person name="Simmons D."/>
            <person name="Wilczek-Boney K."/>
            <person name="Hale W."/>
            <person name="Jakkamsetti A."/>
            <person name="Pham P."/>
            <person name="Ruth R."/>
            <person name="San Lucas F."/>
            <person name="Warren J."/>
            <person name="Zhang J."/>
            <person name="Zhao Z."/>
            <person name="Zhou C."/>
            <person name="Zhu D."/>
            <person name="Lee S."/>
            <person name="Bess C."/>
            <person name="Blankenburg K."/>
            <person name="Forbes L."/>
            <person name="Fu Q."/>
            <person name="Gubbala S."/>
            <person name="Hirani K."/>
            <person name="Jayaseelan J.C."/>
            <person name="Lara F."/>
            <person name="Munidasa M."/>
            <person name="Palculict T."/>
            <person name="Patil S."/>
            <person name="Pu L.-L."/>
            <person name="Saada N."/>
            <person name="Tang L."/>
            <person name="Weissenberger G."/>
            <person name="Zhu Y."/>
            <person name="Hemphill L."/>
            <person name="Shang Y."/>
            <person name="Youmans B."/>
            <person name="Ayvaz T."/>
            <person name="Ross M."/>
            <person name="Santibanez J."/>
            <person name="Aqrawi P."/>
            <person name="Gross S."/>
            <person name="Joshi V."/>
            <person name="Fowler G."/>
            <person name="Nazareth L."/>
            <person name="Reid J."/>
            <person name="Worley K."/>
            <person name="Petrosino J."/>
            <person name="Highlander S."/>
            <person name="Gibbs R."/>
        </authorList>
    </citation>
    <scope>NUCLEOTIDE SEQUENCE [LARGE SCALE GENOMIC DNA]</scope>
    <source>
        <strain evidence="8 9">ATCC BAA-614</strain>
    </source>
</reference>
<dbReference type="AlphaFoldDB" id="D5P8I6"/>
<organism evidence="8 9">
    <name type="scientific">Mycobacterium parascrofulaceum ATCC BAA-614</name>
    <dbReference type="NCBI Taxonomy" id="525368"/>
    <lineage>
        <taxon>Bacteria</taxon>
        <taxon>Bacillati</taxon>
        <taxon>Actinomycetota</taxon>
        <taxon>Actinomycetes</taxon>
        <taxon>Mycobacteriales</taxon>
        <taxon>Mycobacteriaceae</taxon>
        <taxon>Mycobacterium</taxon>
        <taxon>Mycobacterium simiae complex</taxon>
    </lineage>
</organism>
<keyword evidence="5" id="KW-0663">Pyridoxal phosphate</keyword>
<feature type="non-terminal residue" evidence="8">
    <location>
        <position position="385"/>
    </location>
</feature>
<evidence type="ECO:0000256" key="5">
    <source>
        <dbReference type="ARBA" id="ARBA00022898"/>
    </source>
</evidence>
<dbReference type="InterPro" id="IPR015424">
    <property type="entry name" value="PyrdxlP-dep_Trfase"/>
</dbReference>